<comment type="similarity">
    <text evidence="1">Belongs to the stealth family.</text>
</comment>
<evidence type="ECO:0000256" key="3">
    <source>
        <dbReference type="ARBA" id="ARBA00023169"/>
    </source>
</evidence>
<dbReference type="InterPro" id="IPR047141">
    <property type="entry name" value="Stealth"/>
</dbReference>
<evidence type="ECO:0000259" key="6">
    <source>
        <dbReference type="Pfam" id="PF11380"/>
    </source>
</evidence>
<dbReference type="Pfam" id="PF00534">
    <property type="entry name" value="Glycos_transf_1"/>
    <property type="match status" value="1"/>
</dbReference>
<dbReference type="GO" id="GO:0000271">
    <property type="term" value="P:polysaccharide biosynthetic process"/>
    <property type="evidence" value="ECO:0007669"/>
    <property type="project" value="UniProtKB-KW"/>
</dbReference>
<accession>A0A3N0E1I1</accession>
<evidence type="ECO:0000256" key="2">
    <source>
        <dbReference type="ARBA" id="ARBA00022679"/>
    </source>
</evidence>
<dbReference type="Gene3D" id="3.40.50.2000">
    <property type="entry name" value="Glycogen Phosphorylase B"/>
    <property type="match status" value="2"/>
</dbReference>
<dbReference type="InterPro" id="IPR021520">
    <property type="entry name" value="Stealth_CR2"/>
</dbReference>
<keyword evidence="8" id="KW-1185">Reference proteome</keyword>
<proteinExistence type="inferred from homology"/>
<dbReference type="GO" id="GO:0016772">
    <property type="term" value="F:transferase activity, transferring phosphorus-containing groups"/>
    <property type="evidence" value="ECO:0007669"/>
    <property type="project" value="InterPro"/>
</dbReference>
<sequence>MRITYLVTGGGASDGAEAAVLAQAAHLAERHETEIIAVFEPASGLPVDSGVQVRSLIDTRGRVPRPARDCALDELTCRALSAEPSALLPAGARDTSGLTRLGDIELRHALTSGDRDVLVGTTPALASLVTHLAPATTVTVGQDYRAGAPDDASTGALLTHAPWLDALVVPSEPARAWLTSSLGPAAPLVRTIPPAAPSGFRPRSGLRSGSVLLAQELTPQNRTDDAIRAFARVADTHPGWTLRVRGTGPDRVRLRSIVTELELHDRVEFLQPGHDTAETWAAASVCLLPCRDGSAAARAVLEAFAAGVPAVCYDVPNGPAEVVRHGTDGLLTPAGDIEALATALDRLMADETLRDTYGAAALEGLERFSPDLVTARWEALYTDLRATATDERARARADRAARHAAATARNVMLFRDPQWGQATSQVPDLAAEEERIHRQHPGLVRSAGQLTEVRDDLRPHGALQRNLELIAAALDYFGVPYALVRGTGPRHRVMVTEERSAAAMAALATTYDSEPVYAAPLRPRARLPQPVLAGMAAELTGLSGLRVFRPVITSGRTLRYGSGHGADLEFWRWDADDDCYVAPHATAIGDRLPQSAMNPASLRVANRDYPSFEPFTRRLTTDVDFPVDAVCALGGERGPGRVPPSEGEEAPDGPGGWPLAGAEWLRYALRSIAMFAPWIRRIFVVTTGPVPDWLDTSHPEITVVRRHDPSGGGTPPMFDAAGLDRGLHTVAGLGEHLVYLAGGVVVGRLLGPDRFFHANGVARFVRAPAAVPLGKPTPEDVAEVATAKRNRALVEDAFERCTAHGFARSPAPLRRSVLAEIHERFPSELTAAADTSAPVSLHHHYAYLTGRAVPARLGRSEVDAGDPDQHPELNRLLRARDREAISVTGSTPHRVPLVEQRRLIRAFLWNYFPVPSPYERTVAS</sequence>
<dbReference type="GO" id="GO:0016757">
    <property type="term" value="F:glycosyltransferase activity"/>
    <property type="evidence" value="ECO:0007669"/>
    <property type="project" value="InterPro"/>
</dbReference>
<feature type="region of interest" description="Disordered" evidence="4">
    <location>
        <begin position="636"/>
        <end position="655"/>
    </location>
</feature>
<evidence type="ECO:0000256" key="4">
    <source>
        <dbReference type="SAM" id="MobiDB-lite"/>
    </source>
</evidence>
<dbReference type="EMBL" id="RJMB01000031">
    <property type="protein sequence ID" value="RNL81670.1"/>
    <property type="molecule type" value="Genomic_DNA"/>
</dbReference>
<dbReference type="AlphaFoldDB" id="A0A3N0E1I1"/>
<dbReference type="PANTHER" id="PTHR24045:SF0">
    <property type="entry name" value="N-ACETYLGLUCOSAMINE-1-PHOSPHOTRANSFERASE SUBUNITS ALPHA_BETA"/>
    <property type="match status" value="1"/>
</dbReference>
<dbReference type="Proteomes" id="UP000269198">
    <property type="component" value="Unassembled WGS sequence"/>
</dbReference>
<feature type="domain" description="Stealth protein CR2 conserved region 2" evidence="6">
    <location>
        <begin position="663"/>
        <end position="762"/>
    </location>
</feature>
<reference evidence="7 8" key="1">
    <citation type="submission" date="2018-11" db="EMBL/GenBank/DDBJ databases">
        <title>The genome draft of YIM 96095.</title>
        <authorList>
            <person name="Tang S.-K."/>
            <person name="Chunyu W.-X."/>
            <person name="Feng Y.-Z."/>
        </authorList>
    </citation>
    <scope>NUCLEOTIDE SEQUENCE [LARGE SCALE GENOMIC DNA]</scope>
    <source>
        <strain evidence="7 8">YIM 96095</strain>
    </source>
</reference>
<dbReference type="InterPro" id="IPR001296">
    <property type="entry name" value="Glyco_trans_1"/>
</dbReference>
<evidence type="ECO:0000313" key="7">
    <source>
        <dbReference type="EMBL" id="RNL81670.1"/>
    </source>
</evidence>
<protein>
    <submittedName>
        <fullName evidence="7">Glycosyltransferase</fullName>
    </submittedName>
</protein>
<evidence type="ECO:0000256" key="1">
    <source>
        <dbReference type="ARBA" id="ARBA00007583"/>
    </source>
</evidence>
<name>A0A3N0E1I1_9ACTN</name>
<keyword evidence="2 7" id="KW-0808">Transferase</keyword>
<gene>
    <name evidence="7" type="ORF">EFW17_21810</name>
</gene>
<dbReference type="RefSeq" id="WP_123203308.1">
    <property type="nucleotide sequence ID" value="NZ_RJMB01000031.1"/>
</dbReference>
<evidence type="ECO:0000259" key="5">
    <source>
        <dbReference type="Pfam" id="PF00534"/>
    </source>
</evidence>
<comment type="caution">
    <text evidence="7">The sequence shown here is derived from an EMBL/GenBank/DDBJ whole genome shotgun (WGS) entry which is preliminary data.</text>
</comment>
<dbReference type="OrthoDB" id="570545at2"/>
<dbReference type="Pfam" id="PF11380">
    <property type="entry name" value="Stealth_CR2"/>
    <property type="match status" value="1"/>
</dbReference>
<dbReference type="PANTHER" id="PTHR24045">
    <property type="match status" value="1"/>
</dbReference>
<organism evidence="7 8">
    <name type="scientific">Halostreptopolyspora alba</name>
    <dbReference type="NCBI Taxonomy" id="2487137"/>
    <lineage>
        <taxon>Bacteria</taxon>
        <taxon>Bacillati</taxon>
        <taxon>Actinomycetota</taxon>
        <taxon>Actinomycetes</taxon>
        <taxon>Streptosporangiales</taxon>
        <taxon>Nocardiopsidaceae</taxon>
        <taxon>Halostreptopolyspora</taxon>
    </lineage>
</organism>
<feature type="domain" description="Glycosyl transferase family 1" evidence="5">
    <location>
        <begin position="212"/>
        <end position="361"/>
    </location>
</feature>
<dbReference type="SUPFAM" id="SSF53756">
    <property type="entry name" value="UDP-Glycosyltransferase/glycogen phosphorylase"/>
    <property type="match status" value="1"/>
</dbReference>
<keyword evidence="3" id="KW-0270">Exopolysaccharide synthesis</keyword>
<evidence type="ECO:0000313" key="8">
    <source>
        <dbReference type="Proteomes" id="UP000269198"/>
    </source>
</evidence>